<comment type="caution">
    <text evidence="1">The sequence shown here is derived from an EMBL/GenBank/DDBJ whole genome shotgun (WGS) entry which is preliminary data.</text>
</comment>
<protein>
    <submittedName>
        <fullName evidence="1">Uncharacterized protein</fullName>
    </submittedName>
</protein>
<accession>A0ACB8QK63</accession>
<sequence length="425" mass="48065">MPDLLVTGYYRYTDIWFEWALALPEVAMSIPLKSVLSYEALVDPLHPLRLPGKDGIELSMGTFANGEARLLFSSAQVEYIRYWLHAMHLTRELVPLPYSECLIRRSSLQTLAPVVYKDAKSLKGADIDKMNKRLKKGGGADSGLTARRIVFEHVRSLWLQNRGVWCAIDIEAWEMDSTMLTEFGWSFVRWENGQAVEERGHFIVKENRWYTNGKYVPERRMHYNFGESEALTRKEFKERVNALLDSFSQYGSVFLVFHDANQDIKFLRSPAIAAPLENLSYILPDTIKPGLFVVDTSDLFGALLGDSHDRRALERAATQLGLQPTNLHNAGNDAHYTLLALREMAEGGPLDMQRRRRWPTQTVGVKVVQNEEEEDDDDDEWGFGVQSAVAAPKAQDVTETPEAEVLPEANLYAQAAQKVEVVAAA</sequence>
<gene>
    <name evidence="1" type="ORF">K488DRAFT_78728</name>
</gene>
<name>A0ACB8QK63_9AGAM</name>
<dbReference type="Proteomes" id="UP000814128">
    <property type="component" value="Unassembled WGS sequence"/>
</dbReference>
<evidence type="ECO:0000313" key="2">
    <source>
        <dbReference type="Proteomes" id="UP000814128"/>
    </source>
</evidence>
<reference evidence="1" key="2">
    <citation type="journal article" date="2022" name="New Phytol.">
        <title>Evolutionary transition to the ectomycorrhizal habit in the genomes of a hyperdiverse lineage of mushroom-forming fungi.</title>
        <authorList>
            <person name="Looney B."/>
            <person name="Miyauchi S."/>
            <person name="Morin E."/>
            <person name="Drula E."/>
            <person name="Courty P.E."/>
            <person name="Kohler A."/>
            <person name="Kuo A."/>
            <person name="LaButti K."/>
            <person name="Pangilinan J."/>
            <person name="Lipzen A."/>
            <person name="Riley R."/>
            <person name="Andreopoulos W."/>
            <person name="He G."/>
            <person name="Johnson J."/>
            <person name="Nolan M."/>
            <person name="Tritt A."/>
            <person name="Barry K.W."/>
            <person name="Grigoriev I.V."/>
            <person name="Nagy L.G."/>
            <person name="Hibbett D."/>
            <person name="Henrissat B."/>
            <person name="Matheny P.B."/>
            <person name="Labbe J."/>
            <person name="Martin F.M."/>
        </authorList>
    </citation>
    <scope>NUCLEOTIDE SEQUENCE</scope>
    <source>
        <strain evidence="1">EC-137</strain>
    </source>
</reference>
<keyword evidence="2" id="KW-1185">Reference proteome</keyword>
<proteinExistence type="predicted"/>
<dbReference type="EMBL" id="MU273559">
    <property type="protein sequence ID" value="KAI0032045.1"/>
    <property type="molecule type" value="Genomic_DNA"/>
</dbReference>
<evidence type="ECO:0000313" key="1">
    <source>
        <dbReference type="EMBL" id="KAI0032045.1"/>
    </source>
</evidence>
<organism evidence="1 2">
    <name type="scientific">Vararia minispora EC-137</name>
    <dbReference type="NCBI Taxonomy" id="1314806"/>
    <lineage>
        <taxon>Eukaryota</taxon>
        <taxon>Fungi</taxon>
        <taxon>Dikarya</taxon>
        <taxon>Basidiomycota</taxon>
        <taxon>Agaricomycotina</taxon>
        <taxon>Agaricomycetes</taxon>
        <taxon>Russulales</taxon>
        <taxon>Lachnocladiaceae</taxon>
        <taxon>Vararia</taxon>
    </lineage>
</organism>
<reference evidence="1" key="1">
    <citation type="submission" date="2021-02" db="EMBL/GenBank/DDBJ databases">
        <authorList>
            <consortium name="DOE Joint Genome Institute"/>
            <person name="Ahrendt S."/>
            <person name="Looney B.P."/>
            <person name="Miyauchi S."/>
            <person name="Morin E."/>
            <person name="Drula E."/>
            <person name="Courty P.E."/>
            <person name="Chicoki N."/>
            <person name="Fauchery L."/>
            <person name="Kohler A."/>
            <person name="Kuo A."/>
            <person name="Labutti K."/>
            <person name="Pangilinan J."/>
            <person name="Lipzen A."/>
            <person name="Riley R."/>
            <person name="Andreopoulos W."/>
            <person name="He G."/>
            <person name="Johnson J."/>
            <person name="Barry K.W."/>
            <person name="Grigoriev I.V."/>
            <person name="Nagy L."/>
            <person name="Hibbett D."/>
            <person name="Henrissat B."/>
            <person name="Matheny P.B."/>
            <person name="Labbe J."/>
            <person name="Martin F."/>
        </authorList>
    </citation>
    <scope>NUCLEOTIDE SEQUENCE</scope>
    <source>
        <strain evidence="1">EC-137</strain>
    </source>
</reference>